<dbReference type="InterPro" id="IPR042855">
    <property type="entry name" value="V_SNARE_CC"/>
</dbReference>
<dbReference type="PANTHER" id="PTHR10241">
    <property type="entry name" value="LETHAL 2 GIANT LARVAE PROTEIN"/>
    <property type="match status" value="1"/>
</dbReference>
<evidence type="ECO:0000256" key="3">
    <source>
        <dbReference type="ARBA" id="ARBA00022483"/>
    </source>
</evidence>
<dbReference type="EMBL" id="OZ023702">
    <property type="protein sequence ID" value="CAK9858240.1"/>
    <property type="molecule type" value="Genomic_DNA"/>
</dbReference>
<dbReference type="PANTHER" id="PTHR10241:SF25">
    <property type="entry name" value="TOMOSYN, ISOFORM C"/>
    <property type="match status" value="1"/>
</dbReference>
<evidence type="ECO:0000313" key="9">
    <source>
        <dbReference type="Proteomes" id="UP001497522"/>
    </source>
</evidence>
<dbReference type="InterPro" id="IPR036322">
    <property type="entry name" value="WD40_repeat_dom_sf"/>
</dbReference>
<feature type="compositionally biased region" description="Basic and acidic residues" evidence="6">
    <location>
        <begin position="1037"/>
        <end position="1053"/>
    </location>
</feature>
<dbReference type="InterPro" id="IPR015943">
    <property type="entry name" value="WD40/YVTN_repeat-like_dom_sf"/>
</dbReference>
<evidence type="ECO:0000256" key="6">
    <source>
        <dbReference type="SAM" id="MobiDB-lite"/>
    </source>
</evidence>
<reference evidence="8 9" key="1">
    <citation type="submission" date="2024-03" db="EMBL/GenBank/DDBJ databases">
        <authorList>
            <consortium name="ELIXIR-Norway"/>
            <consortium name="Elixir Norway"/>
        </authorList>
    </citation>
    <scope>NUCLEOTIDE SEQUENCE [LARGE SCALE GENOMIC DNA]</scope>
</reference>
<keyword evidence="5" id="KW-0175">Coiled coil</keyword>
<sequence>MFPRRFFQKNTRVSSAVAEPDVSPEIAVPVGRLSKEDLQPRLSVHQGIPATASILAFEPVQRVLAVASLDGRIKLFGLPGLEILLQSPTPAPGKFLKFMNNGEQLVQITTQNNIEIWNLEKQELACSLKWEHDITAIATLQGTPYMYIGDENGTVSVLQCEDGGQQATQMAYCIPAHITLVKAGSSTAPSVVGILPQPHAAYSRVVIAYANGLIVLWGLHETQVLAVRGGTAVQRKQLAEYSTKLERTRSIAERVMEQAVTLGEQFTSSSSSKSSTLEEEDEEEKEICTICWACSRGNVLAAGYVDGEIWLWSIPLVSKERGQGEQNDPRPPTSSGIPLRKLDLAPGKAMKMPVILLSWCGSSKTCKGGSGRLHVYGGHDLGSPQSLMMLSLEGESSNELKPLELSLHGPFADMVLLPSAGGDLNTPAAALLVLTSPGLLHIYDGAGIDSFFNAATEDGCSPSSLQPVPWQSPTTAEVVAVKLITVSRLAAAANVLIQLTQNHKVLPYALPAGTRWPITGGVASRVTSSGDQGKKMNILLTGHKTGIIQVWDASSPTIQHICTVEAQNKDNPAPVNVMDFCGESALLAVGDQQGKVHVFRLNAQAQEVKCYKITSGTPTEEVFNTAAGFQCIAALTVHLAAIQTVVVTHDPARLAVGDESGMVSLLDLGTCSLLFYCNFFESNLSITSLVVTSTQSSNESMHTTSPPSSPSTSQKQPIPPSFTTMVYAANKNGAVVVLDGSTGGHLAGPLQPQNSSVTVSMHILDASGAVMQVVSCKEHAEVDQSKPQLVPVGTDNLYLLICSEKSLRLYSSSAVMQGSGDTLQEVELQTPCCWAATFKVPSTNASGLVLLNQSGWLEIRSLPDLGILYETTLSSCLSWQLELSSNFWRTLACAENGHLLLRNYVYGLISLSLSRLPQCLPHIYDKDLAAAAEAAMKYAMSQPKKQSQTQGLLGVLMEFKSSLEQGPAVHSASELPKLLSLQPFTIPSVLPSDLGSPSDSSALDTDINLEIGIAPCHFSDIIPTSAVSKETVSDVEDDRRQLLGDDNKPRQRTTDEIKAAYGHAKALDASSAAGLARDKLMERGQKLQSINQRTEEMQAGAEDFASMAEQLAKKMERRKWWEF</sequence>
<keyword evidence="4" id="KW-0963">Cytoplasm</keyword>
<comment type="similarity">
    <text evidence="2">Belongs to the WD repeat L(2)GL family.</text>
</comment>
<dbReference type="Gene3D" id="2.130.10.10">
    <property type="entry name" value="YVTN repeat-like/Quinoprotein amine dehydrogenase"/>
    <property type="match status" value="2"/>
</dbReference>
<dbReference type="SMART" id="SM00320">
    <property type="entry name" value="WD40"/>
    <property type="match status" value="6"/>
</dbReference>
<dbReference type="SUPFAM" id="SSF58038">
    <property type="entry name" value="SNARE fusion complex"/>
    <property type="match status" value="1"/>
</dbReference>
<evidence type="ECO:0000256" key="1">
    <source>
        <dbReference type="ARBA" id="ARBA00004496"/>
    </source>
</evidence>
<feature type="compositionally biased region" description="Low complexity" evidence="6">
    <location>
        <begin position="703"/>
        <end position="716"/>
    </location>
</feature>
<dbReference type="InterPro" id="IPR001680">
    <property type="entry name" value="WD40_rpt"/>
</dbReference>
<dbReference type="Proteomes" id="UP001497522">
    <property type="component" value="Chromosome 1"/>
</dbReference>
<dbReference type="PROSITE" id="PS50892">
    <property type="entry name" value="V_SNARE"/>
    <property type="match status" value="1"/>
</dbReference>
<protein>
    <recommendedName>
        <fullName evidence="7">V-SNARE coiled-coil homology domain-containing protein</fullName>
    </recommendedName>
</protein>
<evidence type="ECO:0000256" key="4">
    <source>
        <dbReference type="ARBA" id="ARBA00022490"/>
    </source>
</evidence>
<feature type="region of interest" description="Disordered" evidence="6">
    <location>
        <begin position="1027"/>
        <end position="1053"/>
    </location>
</feature>
<evidence type="ECO:0000313" key="8">
    <source>
        <dbReference type="EMBL" id="CAK9858240.1"/>
    </source>
</evidence>
<organism evidence="8 9">
    <name type="scientific">Sphagnum jensenii</name>
    <dbReference type="NCBI Taxonomy" id="128206"/>
    <lineage>
        <taxon>Eukaryota</taxon>
        <taxon>Viridiplantae</taxon>
        <taxon>Streptophyta</taxon>
        <taxon>Embryophyta</taxon>
        <taxon>Bryophyta</taxon>
        <taxon>Sphagnophytina</taxon>
        <taxon>Sphagnopsida</taxon>
        <taxon>Sphagnales</taxon>
        <taxon>Sphagnaceae</taxon>
        <taxon>Sphagnum</taxon>
    </lineage>
</organism>
<dbReference type="CDD" id="cd15873">
    <property type="entry name" value="R-SNARE_STXBP5_6"/>
    <property type="match status" value="1"/>
</dbReference>
<dbReference type="Gene3D" id="1.20.5.110">
    <property type="match status" value="1"/>
</dbReference>
<feature type="region of interest" description="Disordered" evidence="6">
    <location>
        <begin position="321"/>
        <end position="340"/>
    </location>
</feature>
<dbReference type="SUPFAM" id="SSF50978">
    <property type="entry name" value="WD40 repeat-like"/>
    <property type="match status" value="2"/>
</dbReference>
<keyword evidence="3" id="KW-0268">Exocytosis</keyword>
<proteinExistence type="inferred from homology"/>
<evidence type="ECO:0000256" key="5">
    <source>
        <dbReference type="PROSITE-ProRule" id="PRU00290"/>
    </source>
</evidence>
<feature type="domain" description="V-SNARE coiled-coil homology" evidence="7">
    <location>
        <begin position="1058"/>
        <end position="1122"/>
    </location>
</feature>
<accession>A0ABP1A6W0</accession>
<keyword evidence="9" id="KW-1185">Reference proteome</keyword>
<gene>
    <name evidence="8" type="ORF">CSSPJE1EN2_LOCUS1235</name>
</gene>
<comment type="subcellular location">
    <subcellularLocation>
        <location evidence="1">Cytoplasm</location>
    </subcellularLocation>
</comment>
<name>A0ABP1A6W0_9BRYO</name>
<evidence type="ECO:0000259" key="7">
    <source>
        <dbReference type="PROSITE" id="PS50892"/>
    </source>
</evidence>
<evidence type="ECO:0000256" key="2">
    <source>
        <dbReference type="ARBA" id="ARBA00008070"/>
    </source>
</evidence>
<feature type="region of interest" description="Disordered" evidence="6">
    <location>
        <begin position="697"/>
        <end position="717"/>
    </location>
</feature>